<dbReference type="OrthoDB" id="10260897at2759"/>
<dbReference type="Pfam" id="PF04950">
    <property type="entry name" value="RIBIOP_C"/>
    <property type="match status" value="1"/>
</dbReference>
<feature type="region of interest" description="Disordered" evidence="1">
    <location>
        <begin position="135"/>
        <end position="198"/>
    </location>
</feature>
<dbReference type="GO" id="GO:0000462">
    <property type="term" value="P:maturation of SSU-rRNA from tricistronic rRNA transcript (SSU-rRNA, 5.8S rRNA, LSU-rRNA)"/>
    <property type="evidence" value="ECO:0007669"/>
    <property type="project" value="TreeGrafter"/>
</dbReference>
<dbReference type="GO" id="GO:0000479">
    <property type="term" value="P:endonucleolytic cleavage of tricistronic rRNA transcript (SSU-rRNA, 5.8S rRNA, LSU-rRNA)"/>
    <property type="evidence" value="ECO:0007669"/>
    <property type="project" value="TreeGrafter"/>
</dbReference>
<feature type="compositionally biased region" description="Basic and acidic residues" evidence="1">
    <location>
        <begin position="10"/>
        <end position="29"/>
    </location>
</feature>
<dbReference type="SMART" id="SM01362">
    <property type="entry name" value="DUF663"/>
    <property type="match status" value="1"/>
</dbReference>
<dbReference type="InterPro" id="IPR039761">
    <property type="entry name" value="Bms1/Tsr1"/>
</dbReference>
<dbReference type="GO" id="GO:0003924">
    <property type="term" value="F:GTPase activity"/>
    <property type="evidence" value="ECO:0007669"/>
    <property type="project" value="TreeGrafter"/>
</dbReference>
<proteinExistence type="predicted"/>
<feature type="compositionally biased region" description="Basic and acidic residues" evidence="1">
    <location>
        <begin position="164"/>
        <end position="173"/>
    </location>
</feature>
<feature type="region of interest" description="Disordered" evidence="1">
    <location>
        <begin position="641"/>
        <end position="696"/>
    </location>
</feature>
<feature type="region of interest" description="Disordered" evidence="1">
    <location>
        <begin position="219"/>
        <end position="256"/>
    </location>
</feature>
<organism evidence="3 4">
    <name type="scientific">Reticulomyxa filosa</name>
    <dbReference type="NCBI Taxonomy" id="46433"/>
    <lineage>
        <taxon>Eukaryota</taxon>
        <taxon>Sar</taxon>
        <taxon>Rhizaria</taxon>
        <taxon>Retaria</taxon>
        <taxon>Foraminifera</taxon>
        <taxon>Monothalamids</taxon>
        <taxon>Reticulomyxidae</taxon>
        <taxon>Reticulomyxa</taxon>
    </lineage>
</organism>
<gene>
    <name evidence="3" type="ORF">RFI_11806</name>
</gene>
<evidence type="ECO:0000259" key="2">
    <source>
        <dbReference type="SMART" id="SM01362"/>
    </source>
</evidence>
<dbReference type="AlphaFoldDB" id="X6NHW9"/>
<dbReference type="InterPro" id="IPR007034">
    <property type="entry name" value="BMS1_TSR1_C"/>
</dbReference>
<feature type="domain" description="Ribosome biogenesis protein BMS1/TSR1 C-terminal" evidence="2">
    <location>
        <begin position="221"/>
        <end position="532"/>
    </location>
</feature>
<feature type="compositionally biased region" description="Acidic residues" evidence="1">
    <location>
        <begin position="30"/>
        <end position="43"/>
    </location>
</feature>
<accession>X6NHW9</accession>
<keyword evidence="4" id="KW-1185">Reference proteome</keyword>
<dbReference type="PANTHER" id="PTHR12858:SF2">
    <property type="entry name" value="RIBOSOME BIOGENESIS PROTEIN BMS1 HOMOLOG"/>
    <property type="match status" value="1"/>
</dbReference>
<reference evidence="3 4" key="1">
    <citation type="journal article" date="2013" name="Curr. Biol.">
        <title>The Genome of the Foraminiferan Reticulomyxa filosa.</title>
        <authorList>
            <person name="Glockner G."/>
            <person name="Hulsmann N."/>
            <person name="Schleicher M."/>
            <person name="Noegel A.A."/>
            <person name="Eichinger L."/>
            <person name="Gallinger C."/>
            <person name="Pawlowski J."/>
            <person name="Sierra R."/>
            <person name="Euteneuer U."/>
            <person name="Pillet L."/>
            <person name="Moustafa A."/>
            <person name="Platzer M."/>
            <person name="Groth M."/>
            <person name="Szafranski K."/>
            <person name="Schliwa M."/>
        </authorList>
    </citation>
    <scope>NUCLEOTIDE SEQUENCE [LARGE SCALE GENOMIC DNA]</scope>
</reference>
<dbReference type="GO" id="GO:0030686">
    <property type="term" value="C:90S preribosome"/>
    <property type="evidence" value="ECO:0007669"/>
    <property type="project" value="TreeGrafter"/>
</dbReference>
<dbReference type="PANTHER" id="PTHR12858">
    <property type="entry name" value="RIBOSOME BIOGENESIS PROTEIN"/>
    <property type="match status" value="1"/>
</dbReference>
<dbReference type="Proteomes" id="UP000023152">
    <property type="component" value="Unassembled WGS sequence"/>
</dbReference>
<dbReference type="GO" id="GO:0034511">
    <property type="term" value="F:U3 snoRNA binding"/>
    <property type="evidence" value="ECO:0007669"/>
    <property type="project" value="TreeGrafter"/>
</dbReference>
<sequence>MTLFEWVYGEGEKEEKNNKNKMNDENNDVKDDESDNDNDSSDEEFFRVKKRTFKRVTESIRNRFVTGDWVAAKKFQSEVEKRAQNRNPDLFDPIVQQDRQIIEDLGGVTMDNPENEVKEDELDWEYRLEQMMKEQGITNSDDITIEDKIKFAQSNNAKRKRQKYGNEDNHDHDDDNDNDNDNEDDKEKAFQNQSKIKKKRNSIACTMLDYSIKSQQRKIFEKKGSENNVKKDRQGKKRGQGGLGEDEMDRKNLAGSGRGEYWMDMQRSEMEKQIQINAQEFANEPESLQHEFRGYIPGTYVRIILENVPSELDMNFDLRFPVILGGLLPQEMEFGFVQCRIKKHRWYKRLLKFNDPLVVSLGWRRFQTVPLFCVEDRNQKRLRLVKYTPEHMHCLTIFYGPIAQPGFGFIGYVDCSPNSVAFIFMFFIIYLFQEFRIAASGTVLSCNTSYKIVKKLKIIGEPYEIHRNTCFVKGMFNSNLEVAKFVGAKIQTVSGVRGSIKKAEGKVGNFRATFEDRLLKSDMIFLKSWVPIAPQQFYNPVRSLLLTFKDQWKGMKTIGQLRAENNARPAFKEDSVYRSHGRKKLRLFNTLKIPTSIQKQLPFNMRQKFRDPKSSERIPMQYPDKETKEAQKLVHSLSEIVANRSEQRSKKKEEDEKARKRRRVQIRERLRGHKKSNAFEATRGDQFHKEWRLQKK</sequence>
<feature type="compositionally biased region" description="Basic and acidic residues" evidence="1">
    <location>
        <begin position="219"/>
        <end position="232"/>
    </location>
</feature>
<feature type="region of interest" description="Disordered" evidence="1">
    <location>
        <begin position="1"/>
        <end position="44"/>
    </location>
</feature>
<dbReference type="EMBL" id="ASPP01008623">
    <property type="protein sequence ID" value="ETO25329.1"/>
    <property type="molecule type" value="Genomic_DNA"/>
</dbReference>
<dbReference type="GO" id="GO:0005525">
    <property type="term" value="F:GTP binding"/>
    <property type="evidence" value="ECO:0007669"/>
    <property type="project" value="TreeGrafter"/>
</dbReference>
<evidence type="ECO:0000313" key="4">
    <source>
        <dbReference type="Proteomes" id="UP000023152"/>
    </source>
</evidence>
<feature type="compositionally biased region" description="Basic and acidic residues" evidence="1">
    <location>
        <begin position="645"/>
        <end position="658"/>
    </location>
</feature>
<feature type="compositionally biased region" description="Acidic residues" evidence="1">
    <location>
        <begin position="174"/>
        <end position="184"/>
    </location>
</feature>
<comment type="caution">
    <text evidence="3">The sequence shown here is derived from an EMBL/GenBank/DDBJ whole genome shotgun (WGS) entry which is preliminary data.</text>
</comment>
<evidence type="ECO:0000256" key="1">
    <source>
        <dbReference type="SAM" id="MobiDB-lite"/>
    </source>
</evidence>
<feature type="compositionally biased region" description="Basic residues" evidence="1">
    <location>
        <begin position="659"/>
        <end position="676"/>
    </location>
</feature>
<name>X6NHW9_RETFI</name>
<protein>
    <submittedName>
        <fullName evidence="3">BMS1-like ribosome biogenesis protein</fullName>
    </submittedName>
</protein>
<feature type="compositionally biased region" description="Basic and acidic residues" evidence="1">
    <location>
        <begin position="682"/>
        <end position="696"/>
    </location>
</feature>
<evidence type="ECO:0000313" key="3">
    <source>
        <dbReference type="EMBL" id="ETO25329.1"/>
    </source>
</evidence>